<keyword evidence="1" id="KW-1133">Transmembrane helix</keyword>
<dbReference type="AlphaFoldDB" id="A0A197JVL4"/>
<proteinExistence type="predicted"/>
<dbReference type="EMBL" id="KV442042">
    <property type="protein sequence ID" value="OAQ29255.1"/>
    <property type="molecule type" value="Genomic_DNA"/>
</dbReference>
<name>A0A197JVL4_9FUNG</name>
<evidence type="ECO:0000313" key="3">
    <source>
        <dbReference type="Proteomes" id="UP000078512"/>
    </source>
</evidence>
<reference evidence="2 3" key="1">
    <citation type="submission" date="2016-05" db="EMBL/GenBank/DDBJ databases">
        <title>Genome sequencing reveals origins of a unique bacterial endosymbiosis in the earliest lineages of terrestrial Fungi.</title>
        <authorList>
            <consortium name="DOE Joint Genome Institute"/>
            <person name="Uehling J."/>
            <person name="Gryganskyi A."/>
            <person name="Hameed K."/>
            <person name="Tschaplinski T."/>
            <person name="Misztal P."/>
            <person name="Wu S."/>
            <person name="Desiro A."/>
            <person name="Vande Pol N."/>
            <person name="Du Z.-Y."/>
            <person name="Zienkiewicz A."/>
            <person name="Zienkiewicz K."/>
            <person name="Morin E."/>
            <person name="Tisserant E."/>
            <person name="Splivallo R."/>
            <person name="Hainaut M."/>
            <person name="Henrissat B."/>
            <person name="Ohm R."/>
            <person name="Kuo A."/>
            <person name="Yan J."/>
            <person name="Lipzen A."/>
            <person name="Nolan M."/>
            <person name="Labutti K."/>
            <person name="Barry K."/>
            <person name="Goldstein A."/>
            <person name="Labbe J."/>
            <person name="Schadt C."/>
            <person name="Tuskan G."/>
            <person name="Grigoriev I."/>
            <person name="Martin F."/>
            <person name="Vilgalys R."/>
            <person name="Bonito G."/>
        </authorList>
    </citation>
    <scope>NUCLEOTIDE SEQUENCE [LARGE SCALE GENOMIC DNA]</scope>
    <source>
        <strain evidence="2 3">AG-77</strain>
    </source>
</reference>
<protein>
    <submittedName>
        <fullName evidence="2">Uncharacterized protein</fullName>
    </submittedName>
</protein>
<evidence type="ECO:0000313" key="2">
    <source>
        <dbReference type="EMBL" id="OAQ29255.1"/>
    </source>
</evidence>
<organism evidence="2 3">
    <name type="scientific">Linnemannia elongata AG-77</name>
    <dbReference type="NCBI Taxonomy" id="1314771"/>
    <lineage>
        <taxon>Eukaryota</taxon>
        <taxon>Fungi</taxon>
        <taxon>Fungi incertae sedis</taxon>
        <taxon>Mucoromycota</taxon>
        <taxon>Mortierellomycotina</taxon>
        <taxon>Mortierellomycetes</taxon>
        <taxon>Mortierellales</taxon>
        <taxon>Mortierellaceae</taxon>
        <taxon>Linnemannia</taxon>
    </lineage>
</organism>
<keyword evidence="3" id="KW-1185">Reference proteome</keyword>
<evidence type="ECO:0000256" key="1">
    <source>
        <dbReference type="SAM" id="Phobius"/>
    </source>
</evidence>
<feature type="transmembrane region" description="Helical" evidence="1">
    <location>
        <begin position="60"/>
        <end position="79"/>
    </location>
</feature>
<accession>A0A197JVL4</accession>
<dbReference type="Proteomes" id="UP000078512">
    <property type="component" value="Unassembled WGS sequence"/>
</dbReference>
<gene>
    <name evidence="2" type="ORF">K457DRAFT_32412</name>
</gene>
<sequence length="125" mass="13641">MHPVYKKGAPTQWPTSILSRYCTSRLQIHNIILNAKTLDPDQPYKHSNRNPAMITHPSRLPFLVAIFIISIVLITVDAAPPPAADLERDFSQLADAVTAYGAGQCCNTTPCFVGCPVNGAFKLCC</sequence>
<dbReference type="OrthoDB" id="4500540at2759"/>
<keyword evidence="1" id="KW-0472">Membrane</keyword>
<keyword evidence="1" id="KW-0812">Transmembrane</keyword>